<protein>
    <submittedName>
        <fullName evidence="2">Pyridoxamine 5'-phosphate oxidase family protein</fullName>
    </submittedName>
</protein>
<feature type="region of interest" description="Disordered" evidence="1">
    <location>
        <begin position="158"/>
        <end position="178"/>
    </location>
</feature>
<sequence>MTHDPFPPPIVRELSTSDCWRLLESERLGRLALIDASGEPLIYPVNFAGRDGVIYLRSAADAKLRLLRSRPAVAFEVDGQDAGDRWSVVVRGDAVPVDLDAEIRRARETGLRSMNPEAKPYLVRISPRSITGRRFPECPADAREDALRSRIFRSREEALPASARAPHPIASFTPRAEG</sequence>
<dbReference type="Gene3D" id="2.30.110.10">
    <property type="entry name" value="Electron Transport, Fmn-binding Protein, Chain A"/>
    <property type="match status" value="1"/>
</dbReference>
<gene>
    <name evidence="2" type="ORF">RWH44_03980</name>
</gene>
<reference evidence="2 3" key="1">
    <citation type="submission" date="2023-09" db="EMBL/GenBank/DDBJ databases">
        <title>Microbacterium fusihabitans sp. nov., Microbacterium phycihabitans sp. nov., and Microbacterium cervinum sp. nov., isolated from dried seaweeds of beach.</title>
        <authorList>
            <person name="Lee S.D."/>
        </authorList>
    </citation>
    <scope>NUCLEOTIDE SEQUENCE [LARGE SCALE GENOMIC DNA]</scope>
    <source>
        <strain evidence="2 3">KSW2-29</strain>
    </source>
</reference>
<name>A0ABU3SJ81_9MICO</name>
<evidence type="ECO:0000313" key="2">
    <source>
        <dbReference type="EMBL" id="MDU0344857.1"/>
    </source>
</evidence>
<proteinExistence type="predicted"/>
<dbReference type="SUPFAM" id="SSF50475">
    <property type="entry name" value="FMN-binding split barrel"/>
    <property type="match status" value="1"/>
</dbReference>
<comment type="caution">
    <text evidence="2">The sequence shown here is derived from an EMBL/GenBank/DDBJ whole genome shotgun (WGS) entry which is preliminary data.</text>
</comment>
<dbReference type="Proteomes" id="UP001261125">
    <property type="component" value="Unassembled WGS sequence"/>
</dbReference>
<dbReference type="EMBL" id="JAWDIT010000001">
    <property type="protein sequence ID" value="MDU0344857.1"/>
    <property type="molecule type" value="Genomic_DNA"/>
</dbReference>
<dbReference type="RefSeq" id="WP_316003543.1">
    <property type="nucleotide sequence ID" value="NZ_JAWDIT010000001.1"/>
</dbReference>
<evidence type="ECO:0000256" key="1">
    <source>
        <dbReference type="SAM" id="MobiDB-lite"/>
    </source>
</evidence>
<dbReference type="InterPro" id="IPR024747">
    <property type="entry name" value="Pyridox_Oxase-rel"/>
</dbReference>
<evidence type="ECO:0000313" key="3">
    <source>
        <dbReference type="Proteomes" id="UP001261125"/>
    </source>
</evidence>
<organism evidence="2 3">
    <name type="scientific">Microbacterium phycohabitans</name>
    <dbReference type="NCBI Taxonomy" id="3075993"/>
    <lineage>
        <taxon>Bacteria</taxon>
        <taxon>Bacillati</taxon>
        <taxon>Actinomycetota</taxon>
        <taxon>Actinomycetes</taxon>
        <taxon>Micrococcales</taxon>
        <taxon>Microbacteriaceae</taxon>
        <taxon>Microbacterium</taxon>
    </lineage>
</organism>
<keyword evidence="3" id="KW-1185">Reference proteome</keyword>
<accession>A0ABU3SJ81</accession>
<dbReference type="InterPro" id="IPR012349">
    <property type="entry name" value="Split_barrel_FMN-bd"/>
</dbReference>
<dbReference type="Pfam" id="PF12900">
    <property type="entry name" value="Pyridox_ox_2"/>
    <property type="match status" value="1"/>
</dbReference>